<feature type="domain" description="RRM" evidence="4">
    <location>
        <begin position="184"/>
        <end position="252"/>
    </location>
</feature>
<dbReference type="CDD" id="cd21602">
    <property type="entry name" value="RRM2_PES4_MIP6"/>
    <property type="match status" value="1"/>
</dbReference>
<dbReference type="PANTHER" id="PTHR48025:SF1">
    <property type="entry name" value="RRM DOMAIN-CONTAINING PROTEIN"/>
    <property type="match status" value="1"/>
</dbReference>
<feature type="domain" description="RRM" evidence="4">
    <location>
        <begin position="96"/>
        <end position="174"/>
    </location>
</feature>
<evidence type="ECO:0000256" key="2">
    <source>
        <dbReference type="PROSITE-ProRule" id="PRU00176"/>
    </source>
</evidence>
<dbReference type="PANTHER" id="PTHR48025">
    <property type="entry name" value="OS02G0815200 PROTEIN"/>
    <property type="match status" value="1"/>
</dbReference>
<dbReference type="InterPro" id="IPR050502">
    <property type="entry name" value="Euk_RNA-bind_prot"/>
</dbReference>
<evidence type="ECO:0000313" key="6">
    <source>
        <dbReference type="Proteomes" id="UP000190274"/>
    </source>
</evidence>
<feature type="region of interest" description="Disordered" evidence="3">
    <location>
        <begin position="36"/>
        <end position="83"/>
    </location>
</feature>
<proteinExistence type="predicted"/>
<dbReference type="SMART" id="SM00360">
    <property type="entry name" value="RRM"/>
    <property type="match status" value="4"/>
</dbReference>
<accession>A0A1G4K5I2</accession>
<dbReference type="AlphaFoldDB" id="A0A1G4K5I2"/>
<evidence type="ECO:0000256" key="1">
    <source>
        <dbReference type="ARBA" id="ARBA00022884"/>
    </source>
</evidence>
<keyword evidence="6" id="KW-1185">Reference proteome</keyword>
<dbReference type="PROSITE" id="PS50102">
    <property type="entry name" value="RRM"/>
    <property type="match status" value="3"/>
</dbReference>
<evidence type="ECO:0000259" key="4">
    <source>
        <dbReference type="PROSITE" id="PS50102"/>
    </source>
</evidence>
<dbReference type="InterPro" id="IPR012677">
    <property type="entry name" value="Nucleotide-bd_a/b_plait_sf"/>
</dbReference>
<organism evidence="5 6">
    <name type="scientific">Lachancea dasiensis</name>
    <dbReference type="NCBI Taxonomy" id="1072105"/>
    <lineage>
        <taxon>Eukaryota</taxon>
        <taxon>Fungi</taxon>
        <taxon>Dikarya</taxon>
        <taxon>Ascomycota</taxon>
        <taxon>Saccharomycotina</taxon>
        <taxon>Saccharomycetes</taxon>
        <taxon>Saccharomycetales</taxon>
        <taxon>Saccharomycetaceae</taxon>
        <taxon>Lachancea</taxon>
    </lineage>
</organism>
<evidence type="ECO:0000313" key="5">
    <source>
        <dbReference type="EMBL" id="SCU98988.1"/>
    </source>
</evidence>
<keyword evidence="1 2" id="KW-0694">RNA-binding</keyword>
<dbReference type="SUPFAM" id="SSF54928">
    <property type="entry name" value="RNA-binding domain, RBD"/>
    <property type="match status" value="2"/>
</dbReference>
<dbReference type="CDD" id="cd21604">
    <property type="entry name" value="RRM4_PES4_MIP6"/>
    <property type="match status" value="1"/>
</dbReference>
<dbReference type="Proteomes" id="UP000190274">
    <property type="component" value="Chromosome H"/>
</dbReference>
<reference evidence="5 6" key="1">
    <citation type="submission" date="2016-03" db="EMBL/GenBank/DDBJ databases">
        <authorList>
            <person name="Devillers H."/>
        </authorList>
    </citation>
    <scope>NUCLEOTIDE SEQUENCE [LARGE SCALE GENOMIC DNA]</scope>
    <source>
        <strain evidence="5">CBS 10888</strain>
    </source>
</reference>
<dbReference type="InterPro" id="IPR035979">
    <property type="entry name" value="RBD_domain_sf"/>
</dbReference>
<feature type="domain" description="RRM" evidence="4">
    <location>
        <begin position="303"/>
        <end position="380"/>
    </location>
</feature>
<dbReference type="GO" id="GO:0003729">
    <property type="term" value="F:mRNA binding"/>
    <property type="evidence" value="ECO:0007669"/>
    <property type="project" value="TreeGrafter"/>
</dbReference>
<name>A0A1G4K5I2_9SACH</name>
<dbReference type="OrthoDB" id="1749473at2759"/>
<sequence length="630" mass="70841">MSLQTRGPYNNGDGDVLNSISLNTKRLNGENFKHGELANAANKGQANAAVSMRKKSGEENKCGSSNSSQHSEDAPSETPFQLNASKDPCVTSFKLSSLFIGDLNSRVNEKMLTKVFSKYSSLQSVKICVDAETKKSLGYGYLNFTASEDAQKAIEEFSYVKLFDKEVRIMPSMRNSYFRKNIGTNVFFANLPLEDPRLTTRAFYETFNRYGRVLSCKLERRKNIGFAYFESDAIAKKVIEAFNGTEFYGTKISCGLHFDKEIRKSPEFEKRKAKLEGITKESLVTEDQTEVEFNNCSRGPHPNSIHVKNLPLNADKEALLDYFSQLGPVKSIFTASSRSYKESCWGFVTYKKGSDMQRALHELNGKYMGERKLTLTKGQQMAFGGARDLPSDNDAVTSSKTAAIDSLLSNGYRKTIYLSNLSSVCNEQFLTELCLKEKIACKKIAIEDYDHNNLTFLGHVLCNSRPDANRLFEYLNNKLVGDSVVKASWTAPMKNSEPKNLNDSSPKDTEYFENKTLIAKGQISFIADHARPSLCATSARIIRGSNSLAKNQLLDVLRNEIKKSMDFISSPNASKNENLKCISEYIFDVYWRSNVECLSKFLLLISTRSQHGRILQTQVQEAINFLGFER</sequence>
<dbReference type="STRING" id="1266660.A0A1G4K5I2"/>
<dbReference type="CDD" id="cd21601">
    <property type="entry name" value="RRM1_PES4_MIP6"/>
    <property type="match status" value="1"/>
</dbReference>
<dbReference type="Pfam" id="PF00076">
    <property type="entry name" value="RRM_1"/>
    <property type="match status" value="3"/>
</dbReference>
<dbReference type="InterPro" id="IPR000504">
    <property type="entry name" value="RRM_dom"/>
</dbReference>
<feature type="compositionally biased region" description="Low complexity" evidence="3">
    <location>
        <begin position="38"/>
        <end position="49"/>
    </location>
</feature>
<protein>
    <submittedName>
        <fullName evidence="5">LADA_0H16622g1_1</fullName>
    </submittedName>
</protein>
<dbReference type="EMBL" id="LT598461">
    <property type="protein sequence ID" value="SCU98988.1"/>
    <property type="molecule type" value="Genomic_DNA"/>
</dbReference>
<gene>
    <name evidence="5" type="ORF">LADA_0H16622G</name>
</gene>
<evidence type="ECO:0000256" key="3">
    <source>
        <dbReference type="SAM" id="MobiDB-lite"/>
    </source>
</evidence>
<dbReference type="Gene3D" id="3.30.70.330">
    <property type="match status" value="3"/>
</dbReference>